<protein>
    <submittedName>
        <fullName evidence="1">Uncharacterized protein</fullName>
    </submittedName>
</protein>
<evidence type="ECO:0000313" key="2">
    <source>
        <dbReference type="Proteomes" id="UP000183407"/>
    </source>
</evidence>
<dbReference type="AlphaFoldDB" id="A0A1H4ILB5"/>
<dbReference type="OrthoDB" id="3483903at2"/>
<organism evidence="1 2">
    <name type="scientific">Rhodococcus jostii</name>
    <dbReference type="NCBI Taxonomy" id="132919"/>
    <lineage>
        <taxon>Bacteria</taxon>
        <taxon>Bacillati</taxon>
        <taxon>Actinomycetota</taxon>
        <taxon>Actinomycetes</taxon>
        <taxon>Mycobacteriales</taxon>
        <taxon>Nocardiaceae</taxon>
        <taxon>Rhodococcus</taxon>
    </lineage>
</organism>
<accession>A0A1H4ILB5</accession>
<dbReference type="EMBL" id="FNTL01000002">
    <property type="protein sequence ID" value="SEB34713.1"/>
    <property type="molecule type" value="Genomic_DNA"/>
</dbReference>
<reference evidence="2" key="1">
    <citation type="submission" date="2016-10" db="EMBL/GenBank/DDBJ databases">
        <authorList>
            <person name="Varghese N."/>
        </authorList>
    </citation>
    <scope>NUCLEOTIDE SEQUENCE [LARGE SCALE GENOMIC DNA]</scope>
    <source>
        <strain evidence="2">DSM 44719</strain>
    </source>
</reference>
<sequence>MSEETVIPAEEMLGESDWDDQDLLTLDEAATRLDAEIAACRQRLDDLRNTSHPPADDIGRTQRRLDALLSCRDAVAHGPTALAKP</sequence>
<name>A0A1H4ILB5_RHOJO</name>
<proteinExistence type="predicted"/>
<dbReference type="RefSeq" id="WP_073362266.1">
    <property type="nucleotide sequence ID" value="NZ_FNTL01000002.1"/>
</dbReference>
<dbReference type="Proteomes" id="UP000183407">
    <property type="component" value="Unassembled WGS sequence"/>
</dbReference>
<gene>
    <name evidence="1" type="ORF">SAMN04490220_0181</name>
</gene>
<evidence type="ECO:0000313" key="1">
    <source>
        <dbReference type="EMBL" id="SEB34713.1"/>
    </source>
</evidence>